<dbReference type="EMBL" id="CASHSV030000141">
    <property type="protein sequence ID" value="CAJ2651497.1"/>
    <property type="molecule type" value="Genomic_DNA"/>
</dbReference>
<gene>
    <name evidence="1" type="ORF">MILVUS5_LOCUS19126</name>
</gene>
<evidence type="ECO:0000313" key="2">
    <source>
        <dbReference type="Proteomes" id="UP001177021"/>
    </source>
</evidence>
<comment type="caution">
    <text evidence="1">The sequence shown here is derived from an EMBL/GenBank/DDBJ whole genome shotgun (WGS) entry which is preliminary data.</text>
</comment>
<evidence type="ECO:0000313" key="1">
    <source>
        <dbReference type="EMBL" id="CAJ2651497.1"/>
    </source>
</evidence>
<dbReference type="Proteomes" id="UP001177021">
    <property type="component" value="Unassembled WGS sequence"/>
</dbReference>
<reference evidence="1" key="1">
    <citation type="submission" date="2023-10" db="EMBL/GenBank/DDBJ databases">
        <authorList>
            <person name="Rodriguez Cubillos JULIANA M."/>
            <person name="De Vega J."/>
        </authorList>
    </citation>
    <scope>NUCLEOTIDE SEQUENCE</scope>
</reference>
<name>A0ACB0K723_TRIPR</name>
<organism evidence="1 2">
    <name type="scientific">Trifolium pratense</name>
    <name type="common">Red clover</name>
    <dbReference type="NCBI Taxonomy" id="57577"/>
    <lineage>
        <taxon>Eukaryota</taxon>
        <taxon>Viridiplantae</taxon>
        <taxon>Streptophyta</taxon>
        <taxon>Embryophyta</taxon>
        <taxon>Tracheophyta</taxon>
        <taxon>Spermatophyta</taxon>
        <taxon>Magnoliopsida</taxon>
        <taxon>eudicotyledons</taxon>
        <taxon>Gunneridae</taxon>
        <taxon>Pentapetalae</taxon>
        <taxon>rosids</taxon>
        <taxon>fabids</taxon>
        <taxon>Fabales</taxon>
        <taxon>Fabaceae</taxon>
        <taxon>Papilionoideae</taxon>
        <taxon>50 kb inversion clade</taxon>
        <taxon>NPAAA clade</taxon>
        <taxon>Hologalegina</taxon>
        <taxon>IRL clade</taxon>
        <taxon>Trifolieae</taxon>
        <taxon>Trifolium</taxon>
    </lineage>
</organism>
<keyword evidence="2" id="KW-1185">Reference proteome</keyword>
<proteinExistence type="predicted"/>
<accession>A0ACB0K723</accession>
<protein>
    <submittedName>
        <fullName evidence="1">Uncharacterized protein</fullName>
    </submittedName>
</protein>
<sequence length="630" mass="70360">MLSLSLSSPTIIIIFSIFIFSLHHTTSLPSHPSLSICNNTTFNCGTITNLSYPFTGGDRPSFCGPPQFHLNCQNNVPELNISSVSYRVLQINSATHSITLARLDLWNETCTHHYINSTFDRTSYSYGLGNRKLILYYGCKPTSVFTKDPHNLFCCDSNGYKKNSYSLIGPFPLDPILIFAECDEGVEVPILEEQANRLAGNRSLLREVLMKGFNVNYSNPFDDDCLKCSGSGGQQCGFDYDDNEPICICGNELCPSSGASAAGFGATVFIISILKQQQQSSLIPLNIFGERRKHVDNNVEIFMRSYNLSLPRRYSYTEVKKITNSFRDKLGQGGYGVVYKASLPDGRQVAVKVINESKGNGEEFINEVASISRTSHMNIVSLLGYSYEVNKRALIYEFMPKGSLDKFIYRSGFPDAICDFDWNTLFQIAIGIARGLEYLHQGCNSRILHLDIKPQNILLDEDFCPKISDFGLAKICQKKDSIVSMLGTRGTAGYMAPEVFSRAFGGVSYKSDVYSYGMLILEIIGGRKNYDTGTSEMYFPDWIYQDLEQGNTLLNCLTISEEENDMVRKITLVSLWCIQTNPSDRPPMNKVIEMLLGPLSSVPYPPCPFLFSSGRPSQQVSNMSSSYKSK</sequence>